<dbReference type="GO" id="GO:0003677">
    <property type="term" value="F:DNA binding"/>
    <property type="evidence" value="ECO:0007669"/>
    <property type="project" value="InterPro"/>
</dbReference>
<accession>A0A941F6Q8</accession>
<dbReference type="PANTHER" id="PTHR43022:SF1">
    <property type="entry name" value="PROTEIN SMF"/>
    <property type="match status" value="1"/>
</dbReference>
<dbReference type="Pfam" id="PF14520">
    <property type="entry name" value="HHH_5"/>
    <property type="match status" value="1"/>
</dbReference>
<dbReference type="AlphaFoldDB" id="A0A941F6Q8"/>
<dbReference type="InterPro" id="IPR041614">
    <property type="entry name" value="DprA_WH"/>
</dbReference>
<dbReference type="InterPro" id="IPR036388">
    <property type="entry name" value="WH-like_DNA-bd_sf"/>
</dbReference>
<dbReference type="SMART" id="SM00278">
    <property type="entry name" value="HhH1"/>
    <property type="match status" value="2"/>
</dbReference>
<organism evidence="3 4">
    <name type="scientific">Carboxylicivirga sediminis</name>
    <dbReference type="NCBI Taxonomy" id="2006564"/>
    <lineage>
        <taxon>Bacteria</taxon>
        <taxon>Pseudomonadati</taxon>
        <taxon>Bacteroidota</taxon>
        <taxon>Bacteroidia</taxon>
        <taxon>Marinilabiliales</taxon>
        <taxon>Marinilabiliaceae</taxon>
        <taxon>Carboxylicivirga</taxon>
    </lineage>
</organism>
<dbReference type="EMBL" id="JAGTAR010000034">
    <property type="protein sequence ID" value="MBR8537562.1"/>
    <property type="molecule type" value="Genomic_DNA"/>
</dbReference>
<dbReference type="Gene3D" id="3.40.50.450">
    <property type="match status" value="1"/>
</dbReference>
<evidence type="ECO:0000313" key="3">
    <source>
        <dbReference type="EMBL" id="MBR8537562.1"/>
    </source>
</evidence>
<dbReference type="InterPro" id="IPR003583">
    <property type="entry name" value="Hlx-hairpin-Hlx_DNA-bd_motif"/>
</dbReference>
<feature type="domain" description="Helix-hairpin-helix DNA-binding motif class 1" evidence="2">
    <location>
        <begin position="9"/>
        <end position="28"/>
    </location>
</feature>
<evidence type="ECO:0000259" key="2">
    <source>
        <dbReference type="SMART" id="SM00278"/>
    </source>
</evidence>
<keyword evidence="4" id="KW-1185">Reference proteome</keyword>
<dbReference type="Pfam" id="PF02481">
    <property type="entry name" value="DNA_processg_A"/>
    <property type="match status" value="1"/>
</dbReference>
<reference evidence="3" key="1">
    <citation type="journal article" date="2018" name="Int. J. Syst. Evol. Microbiol.">
        <title>Carboxylicivirga sediminis sp. nov., isolated from coastal sediment.</title>
        <authorList>
            <person name="Wang F.Q."/>
            <person name="Ren L.H."/>
            <person name="Zou R.J."/>
            <person name="Sun Y.Z."/>
            <person name="Liu X.J."/>
            <person name="Jiang F."/>
            <person name="Liu L.J."/>
        </authorList>
    </citation>
    <scope>NUCLEOTIDE SEQUENCE</scope>
    <source>
        <strain evidence="3">JR1</strain>
    </source>
</reference>
<dbReference type="SUPFAM" id="SSF47781">
    <property type="entry name" value="RuvA domain 2-like"/>
    <property type="match status" value="1"/>
</dbReference>
<reference evidence="3" key="2">
    <citation type="submission" date="2021-04" db="EMBL/GenBank/DDBJ databases">
        <authorList>
            <person name="Zhang T."/>
            <person name="Zhang Y."/>
            <person name="Lu D."/>
            <person name="Zuo D."/>
            <person name="Du Z."/>
        </authorList>
    </citation>
    <scope>NUCLEOTIDE SEQUENCE</scope>
    <source>
        <strain evidence="3">JR1</strain>
    </source>
</reference>
<dbReference type="InterPro" id="IPR003488">
    <property type="entry name" value="DprA"/>
</dbReference>
<evidence type="ECO:0000256" key="1">
    <source>
        <dbReference type="ARBA" id="ARBA00006525"/>
    </source>
</evidence>
<dbReference type="NCBIfam" id="TIGR00732">
    <property type="entry name" value="dprA"/>
    <property type="match status" value="1"/>
</dbReference>
<dbReference type="Proteomes" id="UP000679220">
    <property type="component" value="Unassembled WGS sequence"/>
</dbReference>
<sequence>MSERLKYQIGISLIKGIGPKLARNLIAYIGDEQAVFSQSLRALTAIPGIGSGLAQAIKSADVLPRAEQELEFIHKHNIKVLYFTDDDYPARLSHCDDAPIALYSKGVTQLNQQKMIGIVGTRMASDDGRVNCERLVEELAQRHSGTVIVSGLAYGIDVCAHKAALKHGLPTYGVLAHGLDRIYPSVHRNVARQMLEEGGLITEFMSDTKPDRPNFVRRNRIVAGMVDALVMVESAIKGGAIITARIAQSYNRDVLAFPGKPGDELARGGNYLIKKNIAALIENVEDLEYALGWEGTERSQPTQASLFQSFNTKEEEQLYHVLLENKELTANELCIKSGLPVSKVSASMLSLEFAGLVKCLPGNAFRLYK</sequence>
<dbReference type="GO" id="GO:0009294">
    <property type="term" value="P:DNA-mediated transformation"/>
    <property type="evidence" value="ECO:0007669"/>
    <property type="project" value="InterPro"/>
</dbReference>
<dbReference type="InterPro" id="IPR057666">
    <property type="entry name" value="DrpA_SLOG"/>
</dbReference>
<name>A0A941F6Q8_9BACT</name>
<feature type="domain" description="Helix-hairpin-helix DNA-binding motif class 1" evidence="2">
    <location>
        <begin position="41"/>
        <end position="60"/>
    </location>
</feature>
<protein>
    <submittedName>
        <fullName evidence="3">DNA-processing protein DprA</fullName>
    </submittedName>
</protein>
<comment type="similarity">
    <text evidence="1">Belongs to the DprA/Smf family.</text>
</comment>
<dbReference type="InterPro" id="IPR010994">
    <property type="entry name" value="RuvA_2-like"/>
</dbReference>
<dbReference type="Pfam" id="PF17782">
    <property type="entry name" value="WHD_DprA"/>
    <property type="match status" value="1"/>
</dbReference>
<dbReference type="RefSeq" id="WP_212192587.1">
    <property type="nucleotide sequence ID" value="NZ_JAGTAR010000034.1"/>
</dbReference>
<dbReference type="GO" id="GO:0006281">
    <property type="term" value="P:DNA repair"/>
    <property type="evidence" value="ECO:0007669"/>
    <property type="project" value="InterPro"/>
</dbReference>
<evidence type="ECO:0000313" key="4">
    <source>
        <dbReference type="Proteomes" id="UP000679220"/>
    </source>
</evidence>
<dbReference type="SUPFAM" id="SSF102405">
    <property type="entry name" value="MCP/YpsA-like"/>
    <property type="match status" value="1"/>
</dbReference>
<dbReference type="PANTHER" id="PTHR43022">
    <property type="entry name" value="PROTEIN SMF"/>
    <property type="match status" value="1"/>
</dbReference>
<gene>
    <name evidence="3" type="primary">dprA</name>
    <name evidence="3" type="ORF">KDU71_18475</name>
</gene>
<comment type="caution">
    <text evidence="3">The sequence shown here is derived from an EMBL/GenBank/DDBJ whole genome shotgun (WGS) entry which is preliminary data.</text>
</comment>
<proteinExistence type="inferred from homology"/>
<dbReference type="Gene3D" id="1.10.10.10">
    <property type="entry name" value="Winged helix-like DNA-binding domain superfamily/Winged helix DNA-binding domain"/>
    <property type="match status" value="1"/>
</dbReference>